<evidence type="ECO:0000313" key="2">
    <source>
        <dbReference type="EMBL" id="OMC94426.1"/>
    </source>
</evidence>
<comment type="caution">
    <text evidence="2">The sequence shown here is derived from an EMBL/GenBank/DDBJ whole genome shotgun (WGS) entry which is preliminary data.</text>
</comment>
<dbReference type="Proteomes" id="UP000187158">
    <property type="component" value="Unassembled WGS sequence"/>
</dbReference>
<protein>
    <submittedName>
        <fullName evidence="2">Uncharacterized protein</fullName>
    </submittedName>
</protein>
<accession>A0ABX3GG48</accession>
<keyword evidence="3" id="KW-1185">Reference proteome</keyword>
<name>A0ABX3GG48_9BACL</name>
<organism evidence="2 3">
    <name type="scientific">Paenibacillus odorifer</name>
    <dbReference type="NCBI Taxonomy" id="189426"/>
    <lineage>
        <taxon>Bacteria</taxon>
        <taxon>Bacillati</taxon>
        <taxon>Bacillota</taxon>
        <taxon>Bacilli</taxon>
        <taxon>Bacillales</taxon>
        <taxon>Paenibacillaceae</taxon>
        <taxon>Paenibacillus</taxon>
    </lineage>
</organism>
<reference evidence="2 3" key="1">
    <citation type="submission" date="2016-11" db="EMBL/GenBank/DDBJ databases">
        <title>Paenibacillus species isolates.</title>
        <authorList>
            <person name="Beno S.M."/>
        </authorList>
    </citation>
    <scope>NUCLEOTIDE SEQUENCE [LARGE SCALE GENOMIC DNA]</scope>
    <source>
        <strain evidence="2 3">FSL H7-0433</strain>
    </source>
</reference>
<feature type="region of interest" description="Disordered" evidence="1">
    <location>
        <begin position="1"/>
        <end position="30"/>
    </location>
</feature>
<gene>
    <name evidence="2" type="ORF">BSO21_33945</name>
</gene>
<dbReference type="EMBL" id="MPVP01000660">
    <property type="protein sequence ID" value="OMC94426.1"/>
    <property type="molecule type" value="Genomic_DNA"/>
</dbReference>
<evidence type="ECO:0000256" key="1">
    <source>
        <dbReference type="SAM" id="MobiDB-lite"/>
    </source>
</evidence>
<sequence>MCEKEEENGMSLVQKKKNIPNSLSEHPNFKSKVPRLNVVDGKAKIDSDNRLQQKWFEEFKK</sequence>
<proteinExistence type="predicted"/>
<evidence type="ECO:0000313" key="3">
    <source>
        <dbReference type="Proteomes" id="UP000187158"/>
    </source>
</evidence>